<dbReference type="EMBL" id="CABVMM010000003">
    <property type="protein sequence ID" value="VVU99778.1"/>
    <property type="molecule type" value="Genomic_DNA"/>
</dbReference>
<comment type="caution">
    <text evidence="1">The sequence shown here is derived from an EMBL/GenBank/DDBJ whole genome shotgun (WGS) entry which is preliminary data.</text>
</comment>
<accession>A0AC61Y5K8</accession>
<sequence>MKKHIIFSLAGFFIAFNLFAQSLGEFKPKDKVHGKLVSKEIYIANFSINYQVYNQKEAQKGGSFTGRMLTGKTKAKLSVGLNNISAEDLQQLTNELYQDFIRDLESKGYTILKGDAAANTNYYEGYERFTNMEMSLSEAPGLVTVYPQNRVFFVKGFTKAGQKKQGGFFGAVSRLQGSNNMDRFQQVQTYSKLSSELNDANIVDVDLYVLFLNDEKAYQGRGAKITVSTNLHLPAIENYSFTEKTTGAMSLLKNTKQKVVSCVNAIDFVQGKYKIGGSPLAQYSGTLKKDLNIDGVIGKEKIQSFAKADVDYVGLETIYGRAYRADNETIENSAFIDVDKSKYLAGTKKALGKFLSFHTQEFAEKTK</sequence>
<proteinExistence type="predicted"/>
<keyword evidence="2" id="KW-1185">Reference proteome</keyword>
<gene>
    <name evidence="1" type="ORF">FVB9532_01037</name>
</gene>
<reference evidence="1" key="1">
    <citation type="submission" date="2019-09" db="EMBL/GenBank/DDBJ databases">
        <authorList>
            <person name="Rodrigo-Torres L."/>
            <person name="Arahal R. D."/>
            <person name="Lucena T."/>
        </authorList>
    </citation>
    <scope>NUCLEOTIDE SEQUENCE</scope>
    <source>
        <strain evidence="1">ISS653</strain>
    </source>
</reference>
<organism evidence="1 2">
    <name type="scientific">Mesonia oceanica</name>
    <dbReference type="NCBI Taxonomy" id="2687242"/>
    <lineage>
        <taxon>Bacteria</taxon>
        <taxon>Pseudomonadati</taxon>
        <taxon>Bacteroidota</taxon>
        <taxon>Flavobacteriia</taxon>
        <taxon>Flavobacteriales</taxon>
        <taxon>Flavobacteriaceae</taxon>
        <taxon>Mesonia</taxon>
    </lineage>
</organism>
<dbReference type="Proteomes" id="UP000356253">
    <property type="component" value="Unassembled WGS sequence"/>
</dbReference>
<evidence type="ECO:0000313" key="2">
    <source>
        <dbReference type="Proteomes" id="UP000356253"/>
    </source>
</evidence>
<name>A0AC61Y5K8_9FLAO</name>
<protein>
    <submittedName>
        <fullName evidence="1">Uncharacterized protein</fullName>
    </submittedName>
</protein>
<evidence type="ECO:0000313" key="1">
    <source>
        <dbReference type="EMBL" id="VVU99778.1"/>
    </source>
</evidence>